<evidence type="ECO:0000256" key="1">
    <source>
        <dbReference type="SAM" id="MobiDB-lite"/>
    </source>
</evidence>
<proteinExistence type="predicted"/>
<feature type="region of interest" description="Disordered" evidence="1">
    <location>
        <begin position="244"/>
        <end position="263"/>
    </location>
</feature>
<organism evidence="2 3">
    <name type="scientific">Pseudomonas putida</name>
    <name type="common">Arthrobacter siderocapsulatus</name>
    <dbReference type="NCBI Taxonomy" id="303"/>
    <lineage>
        <taxon>Bacteria</taxon>
        <taxon>Pseudomonadati</taxon>
        <taxon>Pseudomonadota</taxon>
        <taxon>Gammaproteobacteria</taxon>
        <taxon>Pseudomonadales</taxon>
        <taxon>Pseudomonadaceae</taxon>
        <taxon>Pseudomonas</taxon>
    </lineage>
</organism>
<reference evidence="2" key="1">
    <citation type="submission" date="2020-12" db="EMBL/GenBank/DDBJ databases">
        <title>Enhanced detection system for hospital associated transmission using whole genome sequencing surveillance.</title>
        <authorList>
            <person name="Harrison L.H."/>
            <person name="Van Tyne D."/>
            <person name="Marsh J.W."/>
            <person name="Griffith M.P."/>
            <person name="Snyder D.J."/>
            <person name="Cooper V.S."/>
            <person name="Mustapha M."/>
        </authorList>
    </citation>
    <scope>NUCLEOTIDE SEQUENCE</scope>
    <source>
        <strain evidence="2">PSB00042</strain>
    </source>
</reference>
<protein>
    <submittedName>
        <fullName evidence="2">Uncharacterized protein</fullName>
    </submittedName>
</protein>
<gene>
    <name evidence="2" type="ORF">JEU22_00260</name>
</gene>
<accession>A0A8I1EBL3</accession>
<dbReference type="AlphaFoldDB" id="A0A8I1EBL3"/>
<name>A0A8I1EBL3_PSEPU</name>
<comment type="caution">
    <text evidence="2">The sequence shown here is derived from an EMBL/GenBank/DDBJ whole genome shotgun (WGS) entry which is preliminary data.</text>
</comment>
<dbReference type="Proteomes" id="UP000637061">
    <property type="component" value="Unassembled WGS sequence"/>
</dbReference>
<evidence type="ECO:0000313" key="2">
    <source>
        <dbReference type="EMBL" id="MBI6882362.1"/>
    </source>
</evidence>
<dbReference type="RefSeq" id="WP_198745984.1">
    <property type="nucleotide sequence ID" value="NZ_JAEHTE010000001.1"/>
</dbReference>
<dbReference type="EMBL" id="JAEHTE010000001">
    <property type="protein sequence ID" value="MBI6882362.1"/>
    <property type="molecule type" value="Genomic_DNA"/>
</dbReference>
<evidence type="ECO:0000313" key="3">
    <source>
        <dbReference type="Proteomes" id="UP000637061"/>
    </source>
</evidence>
<sequence>MSQAKKATYELYPLLTQKLVSLERDTIGRDARALSDQAVLQRFARRSPDLTSDHAFYIMAEELHLKNQGSQVIFPDTGMVLDNLLKARFSMETHEGFTLPYRSFLLAMPRGYKFNGLQLPSLLVTWVPGRDFSSDVLAPFLKQLGVVEGKTRYEDLPDMGLLSIVFLDRDAKGARSRSVIYGEDLPHLLGAKNPDQFHSQMVRLGILKDSDAMDAAEAATQFYSMRLVASLGVYHLATEGKHLKPGFPSSQAPRMDGRRSDQPVKPLTLTSKINFDDAADKQAHFRSWHFRQLRDERYYRGEYRDHPQGSRYVFVSEAVIGLDATPNTQVEA</sequence>